<name>A0A9N9HV65_9GLOM</name>
<protein>
    <submittedName>
        <fullName evidence="1">14039_t:CDS:1</fullName>
    </submittedName>
</protein>
<evidence type="ECO:0000313" key="2">
    <source>
        <dbReference type="Proteomes" id="UP000789396"/>
    </source>
</evidence>
<dbReference type="EMBL" id="CAJVPZ010021488">
    <property type="protein sequence ID" value="CAG8706789.1"/>
    <property type="molecule type" value="Genomic_DNA"/>
</dbReference>
<feature type="non-terminal residue" evidence="1">
    <location>
        <position position="1"/>
    </location>
</feature>
<sequence>EYHKGKTTEYSGPEIFGLHLEFVEEWIKKQHPRVLQLIDNLSLSAQRDRANKIAKLEYQTFKEKCESLYHSNDNPTLQSLTYKISNQTWIIDFNSKNKEKKEQQAEQMVYALDQGNISRESYRSLAAILFELPREYIVATSRYQIDNIMKLEVPIHILDINNLSLEKNNINKDDEIHIDDSEIVENLIDSVGKCGYRTIKQMLLFLIPVWISKNILTNQDSTIYI</sequence>
<dbReference type="AlphaFoldDB" id="A0A9N9HV65"/>
<comment type="caution">
    <text evidence="1">The sequence shown here is derived from an EMBL/GenBank/DDBJ whole genome shotgun (WGS) entry which is preliminary data.</text>
</comment>
<reference evidence="1" key="1">
    <citation type="submission" date="2021-06" db="EMBL/GenBank/DDBJ databases">
        <authorList>
            <person name="Kallberg Y."/>
            <person name="Tangrot J."/>
            <person name="Rosling A."/>
        </authorList>
    </citation>
    <scope>NUCLEOTIDE SEQUENCE</scope>
    <source>
        <strain evidence="1">IN212</strain>
    </source>
</reference>
<dbReference type="OrthoDB" id="2433041at2759"/>
<evidence type="ECO:0000313" key="1">
    <source>
        <dbReference type="EMBL" id="CAG8706789.1"/>
    </source>
</evidence>
<keyword evidence="2" id="KW-1185">Reference proteome</keyword>
<gene>
    <name evidence="1" type="ORF">RFULGI_LOCUS10645</name>
</gene>
<organism evidence="1 2">
    <name type="scientific">Racocetra fulgida</name>
    <dbReference type="NCBI Taxonomy" id="60492"/>
    <lineage>
        <taxon>Eukaryota</taxon>
        <taxon>Fungi</taxon>
        <taxon>Fungi incertae sedis</taxon>
        <taxon>Mucoromycota</taxon>
        <taxon>Glomeromycotina</taxon>
        <taxon>Glomeromycetes</taxon>
        <taxon>Diversisporales</taxon>
        <taxon>Gigasporaceae</taxon>
        <taxon>Racocetra</taxon>
    </lineage>
</organism>
<proteinExistence type="predicted"/>
<accession>A0A9N9HV65</accession>
<dbReference type="Proteomes" id="UP000789396">
    <property type="component" value="Unassembled WGS sequence"/>
</dbReference>